<dbReference type="AlphaFoldDB" id="A0A6S5RW59"/>
<gene>
    <name evidence="2" type="ORF">WP8S17C03_30540</name>
</gene>
<feature type="domain" description="DUF7210" evidence="1">
    <location>
        <begin position="17"/>
        <end position="51"/>
    </location>
</feature>
<evidence type="ECO:0000313" key="2">
    <source>
        <dbReference type="EMBL" id="BBT17005.1"/>
    </source>
</evidence>
<name>A0A6S5RW59_9GAMM</name>
<dbReference type="RefSeq" id="WP_165669327.1">
    <property type="nucleotide sequence ID" value="NZ_AP022213.1"/>
</dbReference>
<accession>A0A6S5RW59</accession>
<proteinExistence type="predicted"/>
<organism evidence="2 3">
    <name type="scientific">Metapseudomonas otitidis</name>
    <dbReference type="NCBI Taxonomy" id="319939"/>
    <lineage>
        <taxon>Bacteria</taxon>
        <taxon>Pseudomonadati</taxon>
        <taxon>Pseudomonadota</taxon>
        <taxon>Gammaproteobacteria</taxon>
        <taxon>Pseudomonadales</taxon>
        <taxon>Pseudomonadaceae</taxon>
        <taxon>Metapseudomonas</taxon>
    </lineage>
</organism>
<sequence>MKNDKTASVAEQPKPTVKVVITKENGHRHAGTKHPKGAVIDVSEADAKYIVDVKAGELAKEDK</sequence>
<evidence type="ECO:0000259" key="1">
    <source>
        <dbReference type="Pfam" id="PF23843"/>
    </source>
</evidence>
<reference evidence="2 3" key="1">
    <citation type="submission" date="2019-12" db="EMBL/GenBank/DDBJ databases">
        <title>complete genome sequences of Pseudomonas otitidis str. WP8-S17-CRE-03 isolated from wastewater treatment plant effluent.</title>
        <authorList>
            <person name="Sekizuka T."/>
            <person name="Itokawa K."/>
            <person name="Yatsu K."/>
            <person name="Inamine Y."/>
            <person name="Kuroda M."/>
        </authorList>
    </citation>
    <scope>NUCLEOTIDE SEQUENCE [LARGE SCALE GENOMIC DNA]</scope>
    <source>
        <strain evidence="2 3">WP8-S17-CRE-03</strain>
    </source>
</reference>
<protein>
    <recommendedName>
        <fullName evidence="1">DUF7210 domain-containing protein</fullName>
    </recommendedName>
</protein>
<dbReference type="Pfam" id="PF23843">
    <property type="entry name" value="DUF7210"/>
    <property type="match status" value="1"/>
</dbReference>
<evidence type="ECO:0000313" key="3">
    <source>
        <dbReference type="Proteomes" id="UP000515591"/>
    </source>
</evidence>
<dbReference type="InterPro" id="IPR055634">
    <property type="entry name" value="DUF7210"/>
</dbReference>
<dbReference type="EMBL" id="AP022213">
    <property type="protein sequence ID" value="BBT17005.1"/>
    <property type="molecule type" value="Genomic_DNA"/>
</dbReference>
<dbReference type="Proteomes" id="UP000515591">
    <property type="component" value="Chromosome"/>
</dbReference>